<keyword evidence="1" id="KW-0597">Phosphoprotein</keyword>
<evidence type="ECO:0000256" key="1">
    <source>
        <dbReference type="PROSITE-ProRule" id="PRU00169"/>
    </source>
</evidence>
<evidence type="ECO:0000259" key="2">
    <source>
        <dbReference type="PROSITE" id="PS50110"/>
    </source>
</evidence>
<dbReference type="Proteomes" id="UP000092164">
    <property type="component" value="Unassembled WGS sequence"/>
</dbReference>
<sequence>MFKKVLIAEDMEDINKGVFSLLTELGVSHIKQVQYCDDAYLKVKRAGLNEDPFDMVISDLSFKADHRSQTYTSGHSLVEKLRTDFPDLKIIVYSVEDRLQAVRTLFNQHHINAYVCKSRNGLKNLTIAINEIAQGNTYLSPEVSNAFSSENELEIDDYDISLLNYLSKGLSQDEISALYRKENISPASLSSIEKRLNKLRIQFNANNAIHLVAIVKDLGLI</sequence>
<dbReference type="InterPro" id="IPR001789">
    <property type="entry name" value="Sig_transdc_resp-reg_receiver"/>
</dbReference>
<feature type="domain" description="Response regulatory" evidence="2">
    <location>
        <begin position="4"/>
        <end position="132"/>
    </location>
</feature>
<proteinExistence type="predicted"/>
<dbReference type="SUPFAM" id="SSF52172">
    <property type="entry name" value="CheY-like"/>
    <property type="match status" value="1"/>
</dbReference>
<dbReference type="PANTHER" id="PTHR45566">
    <property type="entry name" value="HTH-TYPE TRANSCRIPTIONAL REGULATOR YHJB-RELATED"/>
    <property type="match status" value="1"/>
</dbReference>
<feature type="modified residue" description="4-aspartylphosphate" evidence="1">
    <location>
        <position position="59"/>
    </location>
</feature>
<dbReference type="RefSeq" id="WP_068487221.1">
    <property type="nucleotide sequence ID" value="NZ_CP018760.1"/>
</dbReference>
<dbReference type="Gene3D" id="3.40.50.2300">
    <property type="match status" value="1"/>
</dbReference>
<dbReference type="PANTHER" id="PTHR45566:SF1">
    <property type="entry name" value="HTH-TYPE TRANSCRIPTIONAL REGULATOR YHJB-RELATED"/>
    <property type="match status" value="1"/>
</dbReference>
<dbReference type="EMBL" id="LZFP01000052">
    <property type="protein sequence ID" value="OBR35225.1"/>
    <property type="molecule type" value="Genomic_DNA"/>
</dbReference>
<dbReference type="KEGG" id="mart:BTR34_05460"/>
<dbReference type="InterPro" id="IPR011006">
    <property type="entry name" value="CheY-like_superfamily"/>
</dbReference>
<gene>
    <name evidence="3" type="ORF">A9200_11690</name>
</gene>
<comment type="caution">
    <text evidence="3">The sequence shown here is derived from an EMBL/GenBank/DDBJ whole genome shotgun (WGS) entry which is preliminary data.</text>
</comment>
<dbReference type="InterPro" id="IPR051015">
    <property type="entry name" value="EvgA-like"/>
</dbReference>
<dbReference type="OrthoDB" id="659223at2"/>
<dbReference type="GO" id="GO:0000160">
    <property type="term" value="P:phosphorelay signal transduction system"/>
    <property type="evidence" value="ECO:0007669"/>
    <property type="project" value="InterPro"/>
</dbReference>
<keyword evidence="4" id="KW-1185">Reference proteome</keyword>
<evidence type="ECO:0000313" key="4">
    <source>
        <dbReference type="Proteomes" id="UP000092164"/>
    </source>
</evidence>
<name>A0A1B7YXK6_9FLAO</name>
<protein>
    <submittedName>
        <fullName evidence="3">Transcriptional regulator</fullName>
    </submittedName>
</protein>
<organism evidence="3 4">
    <name type="scientific">Maribacter hydrothermalis</name>
    <dbReference type="NCBI Taxonomy" id="1836467"/>
    <lineage>
        <taxon>Bacteria</taxon>
        <taxon>Pseudomonadati</taxon>
        <taxon>Bacteroidota</taxon>
        <taxon>Flavobacteriia</taxon>
        <taxon>Flavobacteriales</taxon>
        <taxon>Flavobacteriaceae</taxon>
        <taxon>Maribacter</taxon>
    </lineage>
</organism>
<dbReference type="STRING" id="1836467.BTR34_05460"/>
<evidence type="ECO:0000313" key="3">
    <source>
        <dbReference type="EMBL" id="OBR35225.1"/>
    </source>
</evidence>
<dbReference type="AlphaFoldDB" id="A0A1B7YXK6"/>
<dbReference type="PROSITE" id="PS50110">
    <property type="entry name" value="RESPONSE_REGULATORY"/>
    <property type="match status" value="1"/>
</dbReference>
<accession>A0A1B7YXK6</accession>
<reference evidence="4" key="1">
    <citation type="submission" date="2016-06" db="EMBL/GenBank/DDBJ databases">
        <authorList>
            <person name="Zhan P."/>
        </authorList>
    </citation>
    <scope>NUCLEOTIDE SEQUENCE [LARGE SCALE GENOMIC DNA]</scope>
    <source>
        <strain evidence="4">T28</strain>
    </source>
</reference>